<evidence type="ECO:0000313" key="3">
    <source>
        <dbReference type="EMBL" id="RVW40667.1"/>
    </source>
</evidence>
<protein>
    <submittedName>
        <fullName evidence="3">Retrovirus-related Pol polyprotein from transposon RE1</fullName>
    </submittedName>
</protein>
<dbReference type="AlphaFoldDB" id="A0A438DZ64"/>
<evidence type="ECO:0000259" key="2">
    <source>
        <dbReference type="Pfam" id="PF07727"/>
    </source>
</evidence>
<evidence type="ECO:0000256" key="1">
    <source>
        <dbReference type="SAM" id="MobiDB-lite"/>
    </source>
</evidence>
<reference evidence="3 4" key="1">
    <citation type="journal article" date="2018" name="PLoS Genet.">
        <title>Population sequencing reveals clonal diversity and ancestral inbreeding in the grapevine cultivar Chardonnay.</title>
        <authorList>
            <person name="Roach M.J."/>
            <person name="Johnson D.L."/>
            <person name="Bohlmann J."/>
            <person name="van Vuuren H.J."/>
            <person name="Jones S.J."/>
            <person name="Pretorius I.S."/>
            <person name="Schmidt S.A."/>
            <person name="Borneman A.R."/>
        </authorList>
    </citation>
    <scope>NUCLEOTIDE SEQUENCE [LARGE SCALE GENOMIC DNA]</scope>
    <source>
        <strain evidence="4">cv. Chardonnay</strain>
        <tissue evidence="3">Leaf</tissue>
    </source>
</reference>
<organism evidence="3 4">
    <name type="scientific">Vitis vinifera</name>
    <name type="common">Grape</name>
    <dbReference type="NCBI Taxonomy" id="29760"/>
    <lineage>
        <taxon>Eukaryota</taxon>
        <taxon>Viridiplantae</taxon>
        <taxon>Streptophyta</taxon>
        <taxon>Embryophyta</taxon>
        <taxon>Tracheophyta</taxon>
        <taxon>Spermatophyta</taxon>
        <taxon>Magnoliopsida</taxon>
        <taxon>eudicotyledons</taxon>
        <taxon>Gunneridae</taxon>
        <taxon>Pentapetalae</taxon>
        <taxon>rosids</taxon>
        <taxon>Vitales</taxon>
        <taxon>Vitaceae</taxon>
        <taxon>Viteae</taxon>
        <taxon>Vitis</taxon>
    </lineage>
</organism>
<dbReference type="InterPro" id="IPR043502">
    <property type="entry name" value="DNA/RNA_pol_sf"/>
</dbReference>
<gene>
    <name evidence="3" type="primary">RE1_541</name>
    <name evidence="3" type="ORF">CK203_079204</name>
</gene>
<feature type="domain" description="Reverse transcriptase Ty1/copia-type" evidence="2">
    <location>
        <begin position="189"/>
        <end position="238"/>
    </location>
</feature>
<dbReference type="PANTHER" id="PTHR11439">
    <property type="entry name" value="GAG-POL-RELATED RETROTRANSPOSON"/>
    <property type="match status" value="1"/>
</dbReference>
<dbReference type="SUPFAM" id="SSF56672">
    <property type="entry name" value="DNA/RNA polymerases"/>
    <property type="match status" value="1"/>
</dbReference>
<dbReference type="CDD" id="cd09272">
    <property type="entry name" value="RNase_HI_RT_Ty1"/>
    <property type="match status" value="1"/>
</dbReference>
<dbReference type="Pfam" id="PF07727">
    <property type="entry name" value="RVT_2"/>
    <property type="match status" value="1"/>
</dbReference>
<name>A0A438DZ64_VITVI</name>
<evidence type="ECO:0000313" key="4">
    <source>
        <dbReference type="Proteomes" id="UP000288805"/>
    </source>
</evidence>
<proteinExistence type="predicted"/>
<sequence length="446" mass="51386">MVILPLPQTSYEPITTKTTKPQADDQSLSPPPLLSSLESTSNERTLDLDTIVSPPPPVTHRSNRIKQPNVQLWNFHLYHTTRLLPANLLPCQEAMVVELHALEQNHTWTLTPLPSSHRPIECKWVYKIKYNSDGTVKRYKARLVLLSDTGHFTKWMFKMPFSMVIFLKKSICNYRPIFVDRERHLWADYSLFTKISGNSFIVVLIYVDDMIITDNDENVIAALKESLHTKFRIKDLDEAGLLGAKPLLTPMEENNKLLPTVGDLLKNPSTYRRLVGQLIYLTITRPEISYSVHILSQFMQEPRKPHLDVVHHLLRYHKGAPKQGLYFPAKGNLLLRGFCDADLAQCSITRRSVIGYCIFLRETLISWKTKKQTTVSRSLAESEYRAMTSITCELTWLKYLLDDLQVEHSQATKLFCDSKAALHITANPIYHERTKHIEIDCHVVRE</sequence>
<dbReference type="Proteomes" id="UP000288805">
    <property type="component" value="Unassembled WGS sequence"/>
</dbReference>
<feature type="region of interest" description="Disordered" evidence="1">
    <location>
        <begin position="1"/>
        <end position="48"/>
    </location>
</feature>
<feature type="compositionally biased region" description="Polar residues" evidence="1">
    <location>
        <begin position="7"/>
        <end position="26"/>
    </location>
</feature>
<dbReference type="PANTHER" id="PTHR11439:SF470">
    <property type="entry name" value="CYSTEINE-RICH RLK (RECEPTOR-LIKE PROTEIN KINASE) 8"/>
    <property type="match status" value="1"/>
</dbReference>
<dbReference type="EMBL" id="QGNW01001456">
    <property type="protein sequence ID" value="RVW40667.1"/>
    <property type="molecule type" value="Genomic_DNA"/>
</dbReference>
<accession>A0A438DZ64</accession>
<dbReference type="InterPro" id="IPR013103">
    <property type="entry name" value="RVT_2"/>
</dbReference>
<comment type="caution">
    <text evidence="3">The sequence shown here is derived from an EMBL/GenBank/DDBJ whole genome shotgun (WGS) entry which is preliminary data.</text>
</comment>